<dbReference type="SUPFAM" id="SSF103473">
    <property type="entry name" value="MFS general substrate transporter"/>
    <property type="match status" value="1"/>
</dbReference>
<feature type="transmembrane region" description="Helical" evidence="7">
    <location>
        <begin position="157"/>
        <end position="178"/>
    </location>
</feature>
<feature type="transmembrane region" description="Helical" evidence="7">
    <location>
        <begin position="101"/>
        <end position="119"/>
    </location>
</feature>
<dbReference type="GO" id="GO:0022857">
    <property type="term" value="F:transmembrane transporter activity"/>
    <property type="evidence" value="ECO:0007669"/>
    <property type="project" value="InterPro"/>
</dbReference>
<keyword evidence="11" id="KW-1185">Reference proteome</keyword>
<evidence type="ECO:0000256" key="1">
    <source>
        <dbReference type="ARBA" id="ARBA00004141"/>
    </source>
</evidence>
<dbReference type="EMBL" id="JUFZ01000006">
    <property type="protein sequence ID" value="KIC13137.1"/>
    <property type="molecule type" value="Genomic_DNA"/>
</dbReference>
<feature type="transmembrane region" description="Helical" evidence="7">
    <location>
        <begin position="222"/>
        <end position="243"/>
    </location>
</feature>
<name>A0A0C1H3W3_9NEIS</name>
<dbReference type="Proteomes" id="UP000031390">
    <property type="component" value="Unassembled WGS sequence"/>
</dbReference>
<dbReference type="Pfam" id="PF07690">
    <property type="entry name" value="MFS_1"/>
    <property type="match status" value="1"/>
</dbReference>
<proteinExistence type="predicted"/>
<protein>
    <submittedName>
        <fullName evidence="8">MFS transporter</fullName>
    </submittedName>
</protein>
<evidence type="ECO:0000256" key="6">
    <source>
        <dbReference type="SAM" id="MobiDB-lite"/>
    </source>
</evidence>
<evidence type="ECO:0000256" key="7">
    <source>
        <dbReference type="SAM" id="Phobius"/>
    </source>
</evidence>
<feature type="transmembrane region" description="Helical" evidence="7">
    <location>
        <begin position="125"/>
        <end position="145"/>
    </location>
</feature>
<dbReference type="PANTHER" id="PTHR42718:SF9">
    <property type="entry name" value="MAJOR FACILITATOR SUPERFAMILY MULTIDRUG TRANSPORTER MFSC"/>
    <property type="match status" value="1"/>
</dbReference>
<keyword evidence="2" id="KW-0813">Transport</keyword>
<feature type="transmembrane region" description="Helical" evidence="7">
    <location>
        <begin position="324"/>
        <end position="348"/>
    </location>
</feature>
<dbReference type="PATRIC" id="fig|1056807.3.peg.152"/>
<dbReference type="Gene3D" id="1.20.1250.20">
    <property type="entry name" value="MFS general substrate transporter like domains"/>
    <property type="match status" value="1"/>
</dbReference>
<feature type="transmembrane region" description="Helical" evidence="7">
    <location>
        <begin position="72"/>
        <end position="89"/>
    </location>
</feature>
<comment type="subcellular location">
    <subcellularLocation>
        <location evidence="1">Membrane</location>
        <topology evidence="1">Multi-pass membrane protein</topology>
    </subcellularLocation>
</comment>
<keyword evidence="5 7" id="KW-0472">Membrane</keyword>
<accession>A0A0C1H3W3</accession>
<dbReference type="PANTHER" id="PTHR42718">
    <property type="entry name" value="MAJOR FACILITATOR SUPERFAMILY MULTIDRUG TRANSPORTER MFSC"/>
    <property type="match status" value="1"/>
</dbReference>
<feature type="transmembrane region" description="Helical" evidence="7">
    <location>
        <begin position="357"/>
        <end position="376"/>
    </location>
</feature>
<keyword evidence="3 7" id="KW-0812">Transmembrane</keyword>
<evidence type="ECO:0000256" key="4">
    <source>
        <dbReference type="ARBA" id="ARBA00022989"/>
    </source>
</evidence>
<dbReference type="Proteomes" id="UP000829504">
    <property type="component" value="Chromosome"/>
</dbReference>
<gene>
    <name evidence="8" type="ORF">MCC93_01600</name>
    <name evidence="9" type="ORF">MON37_05270</name>
</gene>
<organism evidence="8 10">
    <name type="scientific">Morococcus cerebrosus</name>
    <dbReference type="NCBI Taxonomy" id="1056807"/>
    <lineage>
        <taxon>Bacteria</taxon>
        <taxon>Pseudomonadati</taxon>
        <taxon>Pseudomonadota</taxon>
        <taxon>Betaproteobacteria</taxon>
        <taxon>Neisseriales</taxon>
        <taxon>Neisseriaceae</taxon>
        <taxon>Morococcus</taxon>
    </lineage>
</organism>
<dbReference type="InterPro" id="IPR011701">
    <property type="entry name" value="MFS"/>
</dbReference>
<reference evidence="9 11" key="2">
    <citation type="submission" date="2022-03" db="EMBL/GenBank/DDBJ databases">
        <title>Genome sequencing of Morococcus cerebrosus.</title>
        <authorList>
            <person name="Baek M.-G."/>
            <person name="Yi H."/>
        </authorList>
    </citation>
    <scope>NUCLEOTIDE SEQUENCE [LARGE SCALE GENOMIC DNA]</scope>
    <source>
        <strain evidence="9 11">CIP 81.93</strain>
    </source>
</reference>
<evidence type="ECO:0000313" key="11">
    <source>
        <dbReference type="Proteomes" id="UP000829504"/>
    </source>
</evidence>
<dbReference type="EMBL" id="CP094242">
    <property type="protein sequence ID" value="UNV88330.1"/>
    <property type="molecule type" value="Genomic_DNA"/>
</dbReference>
<feature type="transmembrane region" description="Helical" evidence="7">
    <location>
        <begin position="284"/>
        <end position="304"/>
    </location>
</feature>
<evidence type="ECO:0000313" key="10">
    <source>
        <dbReference type="Proteomes" id="UP000031390"/>
    </source>
</evidence>
<reference evidence="8 10" key="1">
    <citation type="submission" date="2014-12" db="EMBL/GenBank/DDBJ databases">
        <title>Genome sequence of Morococcus cerebrosus.</title>
        <authorList>
            <person name="Shin S.-K."/>
            <person name="Yi H."/>
        </authorList>
    </citation>
    <scope>NUCLEOTIDE SEQUENCE [LARGE SCALE GENOMIC DNA]</scope>
    <source>
        <strain evidence="8 10">CIP 81.93</strain>
    </source>
</reference>
<feature type="transmembrane region" description="Helical" evidence="7">
    <location>
        <begin position="33"/>
        <end position="52"/>
    </location>
</feature>
<evidence type="ECO:0000256" key="2">
    <source>
        <dbReference type="ARBA" id="ARBA00022448"/>
    </source>
</evidence>
<feature type="transmembrane region" description="Helical" evidence="7">
    <location>
        <begin position="388"/>
        <end position="410"/>
    </location>
</feature>
<dbReference type="RefSeq" id="WP_039404627.1">
    <property type="nucleotide sequence ID" value="NZ_CP094242.1"/>
</dbReference>
<dbReference type="AlphaFoldDB" id="A0A0C1H3W3"/>
<feature type="transmembrane region" description="Helical" evidence="7">
    <location>
        <begin position="510"/>
        <end position="531"/>
    </location>
</feature>
<sequence>MPLQSGGYTFKPHEMPFMPGSPASPEHPKKRRLAYLAIGLLLALSSGFQNGLLTASLPQLRGDLSLDLQQGGWIQAAYFMAYACMSVLFFKVRKAYGLQRFVRITLFAQLAASLLQLVYHHYEVELIACVAAAIAASGLLVLSIYYMMQGFTGTKKLVGLVFGLGLMQVGTPLAQSLVPLLYGDGDLNGVFAFQATLALACTACLFALPLPPGITVRKSFTLTDALSFTLFASGIALLCAFLVQGRTVWWTTQWLGWLLAGGVGLTGLALYIESTRHKPMLDWHWMTVPQILIFAVMGAMARLLTSEQTVGAAGLMGAVGVGSAQMSTFYLIVAGGMLAGVVGSLILLDINDIRRPVMVALACFALGAWLEIGVGMQTRPAQLYFSQFIVAFASLLFMGPMMLEGALRALAKSPDHMMSFSAVFGLSQTLGGLAGAAAFSAFLTYRTRDHLAAIAQNLTLSNPALAADIQRNAAALSATLSDPVLLQGRAVSQITAQAGKEASVAAYSDLFALLAAMAAVSTLVAVALWLYRRYYKIDILAAEKAKVFAALGK</sequence>
<evidence type="ECO:0000313" key="8">
    <source>
        <dbReference type="EMBL" id="KIC13137.1"/>
    </source>
</evidence>
<dbReference type="GO" id="GO:0016020">
    <property type="term" value="C:membrane"/>
    <property type="evidence" value="ECO:0007669"/>
    <property type="project" value="UniProtKB-SubCell"/>
</dbReference>
<keyword evidence="4 7" id="KW-1133">Transmembrane helix</keyword>
<feature type="transmembrane region" description="Helical" evidence="7">
    <location>
        <begin position="190"/>
        <end position="210"/>
    </location>
</feature>
<feature type="transmembrane region" description="Helical" evidence="7">
    <location>
        <begin position="255"/>
        <end position="272"/>
    </location>
</feature>
<evidence type="ECO:0000256" key="5">
    <source>
        <dbReference type="ARBA" id="ARBA00023136"/>
    </source>
</evidence>
<evidence type="ECO:0000313" key="9">
    <source>
        <dbReference type="EMBL" id="UNV88330.1"/>
    </source>
</evidence>
<evidence type="ECO:0000256" key="3">
    <source>
        <dbReference type="ARBA" id="ARBA00022692"/>
    </source>
</evidence>
<dbReference type="InterPro" id="IPR036259">
    <property type="entry name" value="MFS_trans_sf"/>
</dbReference>
<feature type="region of interest" description="Disordered" evidence="6">
    <location>
        <begin position="1"/>
        <end position="26"/>
    </location>
</feature>
<feature type="transmembrane region" description="Helical" evidence="7">
    <location>
        <begin position="422"/>
        <end position="443"/>
    </location>
</feature>